<dbReference type="CDD" id="cd00303">
    <property type="entry name" value="retropepsin_like"/>
    <property type="match status" value="1"/>
</dbReference>
<dbReference type="InterPro" id="IPR041577">
    <property type="entry name" value="RT_RNaseH_2"/>
</dbReference>
<dbReference type="Proteomes" id="UP000245207">
    <property type="component" value="Unassembled WGS sequence"/>
</dbReference>
<proteinExistence type="predicted"/>
<keyword evidence="4" id="KW-0378">Hydrolase</keyword>
<dbReference type="InterPro" id="IPR050951">
    <property type="entry name" value="Retrovirus_Pol_polyprotein"/>
</dbReference>
<dbReference type="GO" id="GO:0003676">
    <property type="term" value="F:nucleic acid binding"/>
    <property type="evidence" value="ECO:0007669"/>
    <property type="project" value="InterPro"/>
</dbReference>
<dbReference type="Pfam" id="PF00078">
    <property type="entry name" value="RVT_1"/>
    <property type="match status" value="1"/>
</dbReference>
<dbReference type="InterPro" id="IPR036397">
    <property type="entry name" value="RNaseH_sf"/>
</dbReference>
<name>A0A2U1PW26_ARTAN</name>
<dbReference type="SUPFAM" id="SSF53098">
    <property type="entry name" value="Ribonuclease H-like"/>
    <property type="match status" value="1"/>
</dbReference>
<dbReference type="SUPFAM" id="SSF56672">
    <property type="entry name" value="DNA/RNA polymerases"/>
    <property type="match status" value="1"/>
</dbReference>
<dbReference type="Gene3D" id="2.40.70.10">
    <property type="entry name" value="Acid Proteases"/>
    <property type="match status" value="1"/>
</dbReference>
<dbReference type="CDD" id="cd01647">
    <property type="entry name" value="RT_LTR"/>
    <property type="match status" value="1"/>
</dbReference>
<evidence type="ECO:0000256" key="4">
    <source>
        <dbReference type="ARBA" id="ARBA00022759"/>
    </source>
</evidence>
<feature type="domain" description="Integrase zinc-binding" evidence="9">
    <location>
        <begin position="796"/>
        <end position="846"/>
    </location>
</feature>
<reference evidence="10 11" key="1">
    <citation type="journal article" date="2018" name="Mol. Plant">
        <title>The genome of Artemisia annua provides insight into the evolution of Asteraceae family and artemisinin biosynthesis.</title>
        <authorList>
            <person name="Shen Q."/>
            <person name="Zhang L."/>
            <person name="Liao Z."/>
            <person name="Wang S."/>
            <person name="Yan T."/>
            <person name="Shi P."/>
            <person name="Liu M."/>
            <person name="Fu X."/>
            <person name="Pan Q."/>
            <person name="Wang Y."/>
            <person name="Lv Z."/>
            <person name="Lu X."/>
            <person name="Zhang F."/>
            <person name="Jiang W."/>
            <person name="Ma Y."/>
            <person name="Chen M."/>
            <person name="Hao X."/>
            <person name="Li L."/>
            <person name="Tang Y."/>
            <person name="Lv G."/>
            <person name="Zhou Y."/>
            <person name="Sun X."/>
            <person name="Brodelius P.E."/>
            <person name="Rose J.K.C."/>
            <person name="Tang K."/>
        </authorList>
    </citation>
    <scope>NUCLEOTIDE SEQUENCE [LARGE SCALE GENOMIC DNA]</scope>
    <source>
        <strain evidence="11">cv. Huhao1</strain>
        <tissue evidence="10">Leaf</tissue>
    </source>
</reference>
<evidence type="ECO:0000259" key="9">
    <source>
        <dbReference type="Pfam" id="PF17921"/>
    </source>
</evidence>
<dbReference type="InterPro" id="IPR012337">
    <property type="entry name" value="RNaseH-like_sf"/>
</dbReference>
<keyword evidence="4" id="KW-0255">Endonuclease</keyword>
<evidence type="ECO:0000256" key="2">
    <source>
        <dbReference type="ARBA" id="ARBA00022695"/>
    </source>
</evidence>
<keyword evidence="2" id="KW-0548">Nucleotidyltransferase</keyword>
<dbReference type="Gene3D" id="1.10.340.70">
    <property type="match status" value="1"/>
</dbReference>
<accession>A0A2U1PW26</accession>
<keyword evidence="5" id="KW-0511">Multifunctional enzyme</keyword>
<protein>
    <recommendedName>
        <fullName evidence="12">Reverse transcriptase</fullName>
    </recommendedName>
</protein>
<comment type="caution">
    <text evidence="10">The sequence shown here is derived from an EMBL/GenBank/DDBJ whole genome shotgun (WGS) entry which is preliminary data.</text>
</comment>
<dbReference type="Pfam" id="PF17919">
    <property type="entry name" value="RT_RNaseH_2"/>
    <property type="match status" value="1"/>
</dbReference>
<feature type="domain" description="Reverse transcriptase/retrotransposon-derived protein RNase H-like" evidence="8">
    <location>
        <begin position="659"/>
        <end position="748"/>
    </location>
</feature>
<dbReference type="GO" id="GO:0004519">
    <property type="term" value="F:endonuclease activity"/>
    <property type="evidence" value="ECO:0007669"/>
    <property type="project" value="UniProtKB-KW"/>
</dbReference>
<keyword evidence="1" id="KW-0808">Transferase</keyword>
<dbReference type="Gene3D" id="3.30.70.270">
    <property type="match status" value="1"/>
</dbReference>
<dbReference type="InterPro" id="IPR043128">
    <property type="entry name" value="Rev_trsase/Diguanyl_cyclase"/>
</dbReference>
<evidence type="ECO:0000313" key="11">
    <source>
        <dbReference type="Proteomes" id="UP000245207"/>
    </source>
</evidence>
<dbReference type="CDD" id="cd09274">
    <property type="entry name" value="RNase_HI_RT_Ty3"/>
    <property type="match status" value="1"/>
</dbReference>
<dbReference type="InterPro" id="IPR000477">
    <property type="entry name" value="RT_dom"/>
</dbReference>
<organism evidence="10 11">
    <name type="scientific">Artemisia annua</name>
    <name type="common">Sweet wormwood</name>
    <dbReference type="NCBI Taxonomy" id="35608"/>
    <lineage>
        <taxon>Eukaryota</taxon>
        <taxon>Viridiplantae</taxon>
        <taxon>Streptophyta</taxon>
        <taxon>Embryophyta</taxon>
        <taxon>Tracheophyta</taxon>
        <taxon>Spermatophyta</taxon>
        <taxon>Magnoliopsida</taxon>
        <taxon>eudicotyledons</taxon>
        <taxon>Gunneridae</taxon>
        <taxon>Pentapetalae</taxon>
        <taxon>asterids</taxon>
        <taxon>campanulids</taxon>
        <taxon>Asterales</taxon>
        <taxon>Asteraceae</taxon>
        <taxon>Asteroideae</taxon>
        <taxon>Anthemideae</taxon>
        <taxon>Artemisiinae</taxon>
        <taxon>Artemisia</taxon>
    </lineage>
</organism>
<evidence type="ECO:0000313" key="10">
    <source>
        <dbReference type="EMBL" id="PWA89970.1"/>
    </source>
</evidence>
<evidence type="ECO:0000256" key="3">
    <source>
        <dbReference type="ARBA" id="ARBA00022722"/>
    </source>
</evidence>
<dbReference type="OrthoDB" id="2013610at2759"/>
<feature type="domain" description="Reverse transcriptase" evidence="7">
    <location>
        <begin position="526"/>
        <end position="625"/>
    </location>
</feature>
<dbReference type="EMBL" id="PKPP01000667">
    <property type="protein sequence ID" value="PWA89970.1"/>
    <property type="molecule type" value="Genomic_DNA"/>
</dbReference>
<keyword evidence="3" id="KW-0540">Nuclease</keyword>
<dbReference type="PANTHER" id="PTHR37984">
    <property type="entry name" value="PROTEIN CBG26694"/>
    <property type="match status" value="1"/>
</dbReference>
<dbReference type="AlphaFoldDB" id="A0A2U1PW26"/>
<gene>
    <name evidence="10" type="ORF">CTI12_AA060100</name>
</gene>
<evidence type="ECO:0000259" key="8">
    <source>
        <dbReference type="Pfam" id="PF17919"/>
    </source>
</evidence>
<evidence type="ECO:0000259" key="7">
    <source>
        <dbReference type="Pfam" id="PF00078"/>
    </source>
</evidence>
<dbReference type="InterPro" id="IPR021109">
    <property type="entry name" value="Peptidase_aspartic_dom_sf"/>
</dbReference>
<dbReference type="PANTHER" id="PTHR37984:SF5">
    <property type="entry name" value="PROTEIN NYNRIN-LIKE"/>
    <property type="match status" value="1"/>
</dbReference>
<dbReference type="Gene3D" id="3.30.420.10">
    <property type="entry name" value="Ribonuclease H-like superfamily/Ribonuclease H"/>
    <property type="match status" value="1"/>
</dbReference>
<dbReference type="InterPro" id="IPR043502">
    <property type="entry name" value="DNA/RNA_pol_sf"/>
</dbReference>
<dbReference type="Pfam" id="PF17921">
    <property type="entry name" value="Integrase_H2C2"/>
    <property type="match status" value="1"/>
</dbReference>
<feature type="compositionally biased region" description="Polar residues" evidence="6">
    <location>
        <begin position="19"/>
        <end position="36"/>
    </location>
</feature>
<keyword evidence="11" id="KW-1185">Reference proteome</keyword>
<dbReference type="InterPro" id="IPR041588">
    <property type="entry name" value="Integrase_H2C2"/>
</dbReference>
<dbReference type="FunFam" id="3.10.10.10:FF:000002">
    <property type="entry name" value="Retrovirus-related Pol polyprotein from transposon 17.6-like protein"/>
    <property type="match status" value="1"/>
</dbReference>
<evidence type="ECO:0000256" key="6">
    <source>
        <dbReference type="SAM" id="MobiDB-lite"/>
    </source>
</evidence>
<feature type="region of interest" description="Disordered" evidence="6">
    <location>
        <begin position="19"/>
        <end position="44"/>
    </location>
</feature>
<sequence length="932" mass="106893">MEDLMRTIVETGQNIKDLQDRLNSGEGTSQSGSQRKGNLGANNGNQQLFSRVTKVEFPKFGSDDVKGWLFKCKKFFKIDNIPNHWAILKRFGIVYDDPMSEIKKLKQTGNVQDYIDAFDKFMCRIELIDEQCMSFFMAGLSSEIELSVRMFRPRSLNKEHQFCLHPDHLPNTGPKPMALPAPNVNWRNKTTNNTQNAPFRRQLSQKELEEKRAKNQCFYCDQRYTPGHKCNGQVYSLEVLGEYDSTTIETVENEEGFEVETEETGEIIEYSPQISLNAINGTNSYQTMRVCGHVGRYKIHILIDCGSIHNFMDLNTAKKLGCNLKRTCLMQIEVAGGNQLISDYSCKGFTWRLQALRGTRKASLQWMQSRKMQIQTPHAEMSSMVLCVYPNAAHNMVSMSDSQEVPKEITTLIDQYPDGFAIPTTLPPKRIFDNKIPLKEGTLPINTRPYRHPPTQKDAIEVMVKELLETGVIKDSQSPFSSPVVIVKKKDGTWRMCIYYRQLNNATIKDKFPIPVIEELINELQDVEKTAFKTHEGHYEFLVMPFGLTNAPSTFQALMNSVFKEYLKKLVLVFFDDILLYSPSLSDHVKHLEMVLQVLKNNTIYAKQSKCVFGVARVEYLGHVITGEGIPNDHTKIEAMQSWPRPVNIKQLRGFLGLTEASEKLKQAMVQAPVLKLPNFNETFIIETDVLQEGIGAVLQQGGHLVAYYTKTLAPRHQTLSTYEKELLAVIQELSKWRGYLLDRHFKIKTYHFSLKYLLEQRITNPSQMKWLPKLMVLHCDQWAIEKEGKLVMGNDETLRKQLLNYFHSDPSGGHSGVQATVKRINGLRYWKNLRQQVKVFVAECLPPSNGKTVIFVVVDRLSKYSHFIALSHPFTTMQVAQVFLDNVYKLHGLPKVIVLLRRILENMHIWTFLEHKSEENDKVPKEAGFPT</sequence>
<dbReference type="GO" id="GO:0016779">
    <property type="term" value="F:nucleotidyltransferase activity"/>
    <property type="evidence" value="ECO:0007669"/>
    <property type="project" value="UniProtKB-KW"/>
</dbReference>
<dbReference type="STRING" id="35608.A0A2U1PW26"/>
<evidence type="ECO:0000256" key="1">
    <source>
        <dbReference type="ARBA" id="ARBA00022679"/>
    </source>
</evidence>
<dbReference type="FunFam" id="3.30.70.270:FF:000003">
    <property type="entry name" value="Transposon Ty3-G Gag-Pol polyprotein"/>
    <property type="match status" value="1"/>
</dbReference>
<evidence type="ECO:0008006" key="12">
    <source>
        <dbReference type="Google" id="ProtNLM"/>
    </source>
</evidence>
<evidence type="ECO:0000256" key="5">
    <source>
        <dbReference type="ARBA" id="ARBA00023268"/>
    </source>
</evidence>